<dbReference type="AlphaFoldDB" id="A0A915J6A4"/>
<comment type="similarity">
    <text evidence="1">Belongs to the nematode transthyretin-like family.</text>
</comment>
<sequence length="96" mass="11281">MGQTFTDENGRFFVTGRTYELTTIEPVLKFYHKCSDGFPCNRRWKLALPRNKITRPTKSLAIDDPSIRQELYVNNVDDSTDLCDFSIWKHKSFDSR</sequence>
<dbReference type="WBParaSite" id="nRc.2.0.1.t21997-RA">
    <property type="protein sequence ID" value="nRc.2.0.1.t21997-RA"/>
    <property type="gene ID" value="nRc.2.0.1.g21997"/>
</dbReference>
<dbReference type="InterPro" id="IPR038479">
    <property type="entry name" value="Transthyretin-like_sf"/>
</dbReference>
<dbReference type="PANTHER" id="PTHR21700:SF114">
    <property type="entry name" value="TRANSTHYRETIN-LIKE FAMILY PROTEIN"/>
    <property type="match status" value="1"/>
</dbReference>
<organism evidence="2 3">
    <name type="scientific">Romanomermis culicivorax</name>
    <name type="common">Nematode worm</name>
    <dbReference type="NCBI Taxonomy" id="13658"/>
    <lineage>
        <taxon>Eukaryota</taxon>
        <taxon>Metazoa</taxon>
        <taxon>Ecdysozoa</taxon>
        <taxon>Nematoda</taxon>
        <taxon>Enoplea</taxon>
        <taxon>Dorylaimia</taxon>
        <taxon>Mermithida</taxon>
        <taxon>Mermithoidea</taxon>
        <taxon>Mermithidae</taxon>
        <taxon>Romanomermis</taxon>
    </lineage>
</organism>
<evidence type="ECO:0000313" key="3">
    <source>
        <dbReference type="WBParaSite" id="nRc.2.0.1.t21997-RA"/>
    </source>
</evidence>
<dbReference type="GO" id="GO:0009986">
    <property type="term" value="C:cell surface"/>
    <property type="evidence" value="ECO:0007669"/>
    <property type="project" value="InterPro"/>
</dbReference>
<evidence type="ECO:0000256" key="1">
    <source>
        <dbReference type="ARBA" id="ARBA00010112"/>
    </source>
</evidence>
<dbReference type="Proteomes" id="UP000887565">
    <property type="component" value="Unplaced"/>
</dbReference>
<dbReference type="PANTHER" id="PTHR21700">
    <property type="entry name" value="TRANSTHYRETIN-LIKE FAMILY PROTEIN-RELATED"/>
    <property type="match status" value="1"/>
</dbReference>
<accession>A0A915J6A4</accession>
<proteinExistence type="inferred from homology"/>
<protein>
    <submittedName>
        <fullName evidence="3">Uncharacterized protein</fullName>
    </submittedName>
</protein>
<dbReference type="InterPro" id="IPR001534">
    <property type="entry name" value="Transthyretin-like"/>
</dbReference>
<keyword evidence="2" id="KW-1185">Reference proteome</keyword>
<evidence type="ECO:0000313" key="2">
    <source>
        <dbReference type="Proteomes" id="UP000887565"/>
    </source>
</evidence>
<dbReference type="Gene3D" id="2.60.40.3330">
    <property type="match status" value="1"/>
</dbReference>
<name>A0A915J6A4_ROMCU</name>
<dbReference type="Pfam" id="PF01060">
    <property type="entry name" value="TTR-52"/>
    <property type="match status" value="1"/>
</dbReference>
<reference evidence="3" key="1">
    <citation type="submission" date="2022-11" db="UniProtKB">
        <authorList>
            <consortium name="WormBaseParasite"/>
        </authorList>
    </citation>
    <scope>IDENTIFICATION</scope>
</reference>